<proteinExistence type="predicted"/>
<dbReference type="Proteomes" id="UP000618051">
    <property type="component" value="Unassembled WGS sequence"/>
</dbReference>
<feature type="signal peptide" evidence="4">
    <location>
        <begin position="1"/>
        <end position="17"/>
    </location>
</feature>
<accession>A0A835NWG9</accession>
<protein>
    <submittedName>
        <fullName evidence="5">Uncharacterized protein</fullName>
    </submittedName>
</protein>
<evidence type="ECO:0000256" key="1">
    <source>
        <dbReference type="ARBA" id="ARBA00004123"/>
    </source>
</evidence>
<dbReference type="EMBL" id="JADDUC020000024">
    <property type="protein sequence ID" value="KAI1231933.1"/>
    <property type="molecule type" value="Genomic_DNA"/>
</dbReference>
<dbReference type="PANTHER" id="PTHR13213:SF2">
    <property type="entry name" value="MYB-BINDING PROTEIN 1A"/>
    <property type="match status" value="1"/>
</dbReference>
<comment type="caution">
    <text evidence="5">The sequence shown here is derived from an EMBL/GenBank/DDBJ whole genome shotgun (WGS) entry which is preliminary data.</text>
</comment>
<gene>
    <name evidence="6" type="ORF">IHE44_0007575</name>
    <name evidence="5" type="ORF">IHE44_006407</name>
</gene>
<evidence type="ECO:0000256" key="3">
    <source>
        <dbReference type="SAM" id="MobiDB-lite"/>
    </source>
</evidence>
<comment type="subcellular location">
    <subcellularLocation>
        <location evidence="1">Nucleus</location>
    </subcellularLocation>
</comment>
<reference evidence="5" key="1">
    <citation type="submission" date="2020-10" db="EMBL/GenBank/DDBJ databases">
        <title>Feather gene expression reveals the developmental basis of iridescence in African starlings.</title>
        <authorList>
            <person name="Rubenstein D.R."/>
        </authorList>
    </citation>
    <scope>NUCLEOTIDE SEQUENCE</scope>
    <source>
        <strain evidence="5">SS15</strain>
        <tissue evidence="5">Liver</tissue>
    </source>
</reference>
<dbReference type="GO" id="GO:0043565">
    <property type="term" value="F:sequence-specific DNA binding"/>
    <property type="evidence" value="ECO:0007669"/>
    <property type="project" value="TreeGrafter"/>
</dbReference>
<reference evidence="6 7" key="2">
    <citation type="journal article" date="2021" name="J. Hered.">
        <title>Feather Gene Expression Elucidates the Developmental Basis of Plumage Iridescence in African Starlings.</title>
        <authorList>
            <person name="Rubenstein D.R."/>
            <person name="Corvelo A."/>
            <person name="MacManes M.D."/>
            <person name="Maia R."/>
            <person name="Narzisi G."/>
            <person name="Rousaki A."/>
            <person name="Vandenabeele P."/>
            <person name="Shawkey M.D."/>
            <person name="Solomon J."/>
        </authorList>
    </citation>
    <scope>NUCLEOTIDE SEQUENCE [LARGE SCALE GENOMIC DNA]</scope>
    <source>
        <strain evidence="6">SS15</strain>
    </source>
</reference>
<dbReference type="GO" id="GO:0003723">
    <property type="term" value="F:RNA binding"/>
    <property type="evidence" value="ECO:0007669"/>
    <property type="project" value="TreeGrafter"/>
</dbReference>
<organism evidence="5">
    <name type="scientific">Lamprotornis superbus</name>
    <dbReference type="NCBI Taxonomy" id="245042"/>
    <lineage>
        <taxon>Eukaryota</taxon>
        <taxon>Metazoa</taxon>
        <taxon>Chordata</taxon>
        <taxon>Craniata</taxon>
        <taxon>Vertebrata</taxon>
        <taxon>Euteleostomi</taxon>
        <taxon>Archelosauria</taxon>
        <taxon>Archosauria</taxon>
        <taxon>Dinosauria</taxon>
        <taxon>Saurischia</taxon>
        <taxon>Theropoda</taxon>
        <taxon>Coelurosauria</taxon>
        <taxon>Aves</taxon>
        <taxon>Neognathae</taxon>
        <taxon>Neoaves</taxon>
        <taxon>Telluraves</taxon>
        <taxon>Australaves</taxon>
        <taxon>Passeriformes</taxon>
        <taxon>Sturnidae</taxon>
        <taxon>Lamprotornis</taxon>
    </lineage>
</organism>
<dbReference type="GO" id="GO:0003714">
    <property type="term" value="F:transcription corepressor activity"/>
    <property type="evidence" value="ECO:0007669"/>
    <property type="project" value="TreeGrafter"/>
</dbReference>
<dbReference type="InterPro" id="IPR007015">
    <property type="entry name" value="DNA_pol_V/MYBBP1A"/>
</dbReference>
<dbReference type="AlphaFoldDB" id="A0A835NWG9"/>
<dbReference type="GO" id="GO:0005730">
    <property type="term" value="C:nucleolus"/>
    <property type="evidence" value="ECO:0007669"/>
    <property type="project" value="InterPro"/>
</dbReference>
<feature type="region of interest" description="Disordered" evidence="3">
    <location>
        <begin position="141"/>
        <end position="330"/>
    </location>
</feature>
<evidence type="ECO:0000256" key="2">
    <source>
        <dbReference type="ARBA" id="ARBA00023242"/>
    </source>
</evidence>
<dbReference type="OrthoDB" id="9397302at2759"/>
<feature type="compositionally biased region" description="Basic residues" evidence="3">
    <location>
        <begin position="157"/>
        <end position="175"/>
    </location>
</feature>
<evidence type="ECO:0000256" key="4">
    <source>
        <dbReference type="SAM" id="SignalP"/>
    </source>
</evidence>
<dbReference type="PANTHER" id="PTHR13213">
    <property type="entry name" value="MYB-BINDING PROTEIN 1A FAMILY MEMBER"/>
    <property type="match status" value="1"/>
</dbReference>
<feature type="chain" id="PRO_5032795058" evidence="4">
    <location>
        <begin position="18"/>
        <end position="330"/>
    </location>
</feature>
<keyword evidence="7" id="KW-1185">Reference proteome</keyword>
<sequence length="330" mass="36552">MLHKMLRLIGLSDMAMACLLLHRVLLLHELKLFVTEEEWEELITRSISQVTEVTNSNMFEVQCLKTLGKPIVKAEKEKVAKSLELLNFLLKTVTGQKLNVKLTEVEKVLLTLKQLEDIGNSPRLDSLYWNVMGWLNYTKPKKEKTASKPTQGAELLKRKKKGFLPETKKRKNRKKGTQENGVVPGGDGEPTAPEEQPLGAETPKQKKGLVPGGSKKHPNKGGKENGVAKGSGDLPTANEGDAVADKKKKKRKKKNRKRKGAADNEAEQAPAAKKTKGSVVQETQQKQGKAKKKRKEKQAPAGSLCAAMQDTWNSRPAANRLGRSCLLLDR</sequence>
<feature type="compositionally biased region" description="Basic residues" evidence="3">
    <location>
        <begin position="246"/>
        <end position="259"/>
    </location>
</feature>
<evidence type="ECO:0000313" key="7">
    <source>
        <dbReference type="Proteomes" id="UP000618051"/>
    </source>
</evidence>
<reference evidence="6" key="3">
    <citation type="submission" date="2022-01" db="EMBL/GenBank/DDBJ databases">
        <authorList>
            <person name="Rubenstein D.R."/>
        </authorList>
    </citation>
    <scope>NUCLEOTIDE SEQUENCE</scope>
    <source>
        <strain evidence="6">SS15</strain>
        <tissue evidence="6">Liver</tissue>
    </source>
</reference>
<evidence type="ECO:0000313" key="6">
    <source>
        <dbReference type="EMBL" id="KAI1231933.1"/>
    </source>
</evidence>
<dbReference type="EMBL" id="JADDUC010000024">
    <property type="protein sequence ID" value="KAG0124658.1"/>
    <property type="molecule type" value="Genomic_DNA"/>
</dbReference>
<name>A0A835NWG9_9PASS</name>
<evidence type="ECO:0000313" key="5">
    <source>
        <dbReference type="EMBL" id="KAG0124658.1"/>
    </source>
</evidence>
<keyword evidence="2" id="KW-0539">Nucleus</keyword>
<keyword evidence="4" id="KW-0732">Signal</keyword>